<dbReference type="GO" id="GO:0016874">
    <property type="term" value="F:ligase activity"/>
    <property type="evidence" value="ECO:0007669"/>
    <property type="project" value="UniProtKB-KW"/>
</dbReference>
<dbReference type="Gene3D" id="3.30.1490.20">
    <property type="entry name" value="ATP-grasp fold, A domain"/>
    <property type="match status" value="1"/>
</dbReference>
<accession>A0ABU9H7U7</accession>
<evidence type="ECO:0000256" key="2">
    <source>
        <dbReference type="ARBA" id="ARBA00022741"/>
    </source>
</evidence>
<dbReference type="InterPro" id="IPR003781">
    <property type="entry name" value="CoA-bd"/>
</dbReference>
<dbReference type="Pfam" id="PF13380">
    <property type="entry name" value="CoA_binding_2"/>
    <property type="match status" value="1"/>
</dbReference>
<comment type="caution">
    <text evidence="5">The sequence shown here is derived from an EMBL/GenBank/DDBJ whole genome shotgun (WGS) entry which is preliminary data.</text>
</comment>
<dbReference type="Pfam" id="PF00583">
    <property type="entry name" value="Acetyltransf_1"/>
    <property type="match status" value="1"/>
</dbReference>
<dbReference type="InterPro" id="IPR016181">
    <property type="entry name" value="Acyl_CoA_acyltransferase"/>
</dbReference>
<sequence>MSLQLLKHFFNPQSIAVIGASVNIKRAGYLVMNNLLAAGFNGPIMPVTPKYTSVHGVLAYKQVNDLPIVPDLAVICTNEFRIPEILIALAEKGCAAAIIVTTESDPVISKSIYDIAAANKIRLLGMSSLGIINPHNLVNASLAHCNALPGNIAFISQSAAVCTTVLDWATSKGIGFSAFVSLGDAQDISFAELLDYLARDSKTQSILLYIDNIDNAREFLSAARAISQHKTVLVIKSGSSVLGAKAAALHTRGAYGHDSVYDAAFKRAGMLRVHDFHKLFAAVETLAYSNYLHGERLVIISNGGGLGILAVDNLVEEGGRLAELDEPLMDKLNACLPSNWSHNNPIDMIGDADPKRYATALTHLMDSDKVDAVLIMHSPSALSDSEETAQAIVDAINKHPKRKQINILTNWTGEAAARPARHIFANAKIPTFRTPNGAITAFMHLVQYRRNKKLLMETPTSLPDHLVYDAQAAAEYIQQNLIERGDFELDKSVKLSTYCTKPLLDAYHLNTIDTHIALDISEAIEKAKIIGYPLAVKINSPNIQFKSQVHGVMLNINNARELDSALKSITDRVKAALPDAELTGFTLQKMVASGLALELRVMIKQDAIFGPVIAISQDSDGRDLQTTLENAVVALPPLNMALARYLVIQGIKDKKIKVKQHAKDFDMQAVCLMLTQLSQMLLDNPQINDLDLNPVLVSGKDVTIVDSQVTLIPSDLNLPCRFAISPYPKQLEEKVTLKNGIRILLRPIIAEDEARHHVFDNGLSKEDRYKRYFSQRGSMTHEEMAMLTQIDYEREMAFIAIRIDQQNEEQEILAIIRASTDPDNIEAEFGMIVSAELQGLGLGSILLKKLISYQKNKGTQYLAGMTMLSNTGMAMLAKKLGFSIERDIEEGIINMHMELKKMPSV</sequence>
<dbReference type="Pfam" id="PF13549">
    <property type="entry name" value="ATP-grasp_5"/>
    <property type="match status" value="1"/>
</dbReference>
<dbReference type="InterPro" id="IPR032875">
    <property type="entry name" value="Succ_CoA_lig_flav_dom"/>
</dbReference>
<dbReference type="PANTHER" id="PTHR43334:SF1">
    <property type="entry name" value="3-HYDROXYPROPIONATE--COA LIGASE [ADP-FORMING]"/>
    <property type="match status" value="1"/>
</dbReference>
<keyword evidence="1 5" id="KW-0436">Ligase</keyword>
<evidence type="ECO:0000256" key="1">
    <source>
        <dbReference type="ARBA" id="ARBA00022598"/>
    </source>
</evidence>
<keyword evidence="2" id="KW-0547">Nucleotide-binding</keyword>
<dbReference type="InterPro" id="IPR036291">
    <property type="entry name" value="NAD(P)-bd_dom_sf"/>
</dbReference>
<dbReference type="Proteomes" id="UP001366060">
    <property type="component" value="Unassembled WGS sequence"/>
</dbReference>
<dbReference type="InterPro" id="IPR013815">
    <property type="entry name" value="ATP_grasp_subdomain_1"/>
</dbReference>
<proteinExistence type="predicted"/>
<dbReference type="SUPFAM" id="SSF51735">
    <property type="entry name" value="NAD(P)-binding Rossmann-fold domains"/>
    <property type="match status" value="1"/>
</dbReference>
<dbReference type="RefSeq" id="WP_341626626.1">
    <property type="nucleotide sequence ID" value="NZ_JBAKBA010000002.1"/>
</dbReference>
<feature type="domain" description="N-acetyltransferase" evidence="4">
    <location>
        <begin position="743"/>
        <end position="904"/>
    </location>
</feature>
<dbReference type="SUPFAM" id="SSF55729">
    <property type="entry name" value="Acyl-CoA N-acyltransferases (Nat)"/>
    <property type="match status" value="1"/>
</dbReference>
<dbReference type="SUPFAM" id="SSF56059">
    <property type="entry name" value="Glutathione synthetase ATP-binding domain-like"/>
    <property type="match status" value="1"/>
</dbReference>
<dbReference type="Gene3D" id="3.40.630.30">
    <property type="match status" value="1"/>
</dbReference>
<dbReference type="PANTHER" id="PTHR43334">
    <property type="entry name" value="ACETATE--COA LIGASE [ADP-FORMING]"/>
    <property type="match status" value="1"/>
</dbReference>
<evidence type="ECO:0000259" key="4">
    <source>
        <dbReference type="PROSITE" id="PS51186"/>
    </source>
</evidence>
<keyword evidence="3" id="KW-0067">ATP-binding</keyword>
<dbReference type="SMART" id="SM00881">
    <property type="entry name" value="CoA_binding"/>
    <property type="match status" value="1"/>
</dbReference>
<evidence type="ECO:0000313" key="6">
    <source>
        <dbReference type="Proteomes" id="UP001366060"/>
    </source>
</evidence>
<evidence type="ECO:0000313" key="5">
    <source>
        <dbReference type="EMBL" id="MEL0657880.1"/>
    </source>
</evidence>
<protein>
    <submittedName>
        <fullName evidence="5">Bifunctional acetate--CoA ligase family protein/GNAT family N-acetyltransferase</fullName>
    </submittedName>
</protein>
<reference evidence="5 6" key="1">
    <citation type="submission" date="2024-02" db="EMBL/GenBank/DDBJ databases">
        <title>Bacteria isolated from the canopy kelp, Nereocystis luetkeana.</title>
        <authorList>
            <person name="Pfister C.A."/>
            <person name="Younker I.T."/>
            <person name="Light S.H."/>
        </authorList>
    </citation>
    <scope>NUCLEOTIDE SEQUENCE [LARGE SCALE GENOMIC DNA]</scope>
    <source>
        <strain evidence="5 6">TI.2.07</strain>
    </source>
</reference>
<organism evidence="5 6">
    <name type="scientific">Psychromonas arctica</name>
    <dbReference type="NCBI Taxonomy" id="168275"/>
    <lineage>
        <taxon>Bacteria</taxon>
        <taxon>Pseudomonadati</taxon>
        <taxon>Pseudomonadota</taxon>
        <taxon>Gammaproteobacteria</taxon>
        <taxon>Alteromonadales</taxon>
        <taxon>Psychromonadaceae</taxon>
        <taxon>Psychromonas</taxon>
    </lineage>
</organism>
<name>A0ABU9H7U7_9GAMM</name>
<dbReference type="EMBL" id="JBAKBA010000002">
    <property type="protein sequence ID" value="MEL0657880.1"/>
    <property type="molecule type" value="Genomic_DNA"/>
</dbReference>
<dbReference type="Gene3D" id="3.40.50.261">
    <property type="entry name" value="Succinyl-CoA synthetase domains"/>
    <property type="match status" value="2"/>
</dbReference>
<evidence type="ECO:0000256" key="3">
    <source>
        <dbReference type="ARBA" id="ARBA00022840"/>
    </source>
</evidence>
<keyword evidence="6" id="KW-1185">Reference proteome</keyword>
<dbReference type="Pfam" id="PF13607">
    <property type="entry name" value="Succ_CoA_lig"/>
    <property type="match status" value="1"/>
</dbReference>
<dbReference type="InterPro" id="IPR000182">
    <property type="entry name" value="GNAT_dom"/>
</dbReference>
<gene>
    <name evidence="5" type="ORF">V6255_01910</name>
</gene>
<dbReference type="PROSITE" id="PS51186">
    <property type="entry name" value="GNAT"/>
    <property type="match status" value="1"/>
</dbReference>
<dbReference type="InterPro" id="IPR051538">
    <property type="entry name" value="Acyl-CoA_Synth/Transferase"/>
</dbReference>
<dbReference type="Gene3D" id="3.30.470.20">
    <property type="entry name" value="ATP-grasp fold, B domain"/>
    <property type="match status" value="1"/>
</dbReference>
<dbReference type="InterPro" id="IPR016102">
    <property type="entry name" value="Succinyl-CoA_synth-like"/>
</dbReference>
<dbReference type="SUPFAM" id="SSF52210">
    <property type="entry name" value="Succinyl-CoA synthetase domains"/>
    <property type="match status" value="2"/>
</dbReference>
<dbReference type="Gene3D" id="3.40.50.720">
    <property type="entry name" value="NAD(P)-binding Rossmann-like Domain"/>
    <property type="match status" value="1"/>
</dbReference>